<feature type="compositionally biased region" description="Acidic residues" evidence="1">
    <location>
        <begin position="210"/>
        <end position="219"/>
    </location>
</feature>
<sequence>MRKLKKWLMVFAMAAGVLSSTAMTAFAYTGDVEQEGTAAEETAQGSTETVIPEQAADSGQTEGNAQSGTQAAGEGMPFSIPGNGEVLDDKQEDGTKEFLTIQTKNGNTFFLVLDRSSNTENVYMLSMVDENDLAEFMDETQTEETPQVVIPETEVPAETGTESETGSETVQPEEDGGMNTGALLAIGLLAAGGIGAGYYFKVVKPKKEEAQEEGEDLEFYDGGAYVNEDPEEKEETADEEEKEA</sequence>
<keyword evidence="2" id="KW-0472">Membrane</keyword>
<feature type="compositionally biased region" description="Polar residues" evidence="1">
    <location>
        <begin position="57"/>
        <end position="70"/>
    </location>
</feature>
<organism evidence="5 6">
    <name type="scientific">Brotonthovivens ammoniilytica</name>
    <dbReference type="NCBI Taxonomy" id="2981725"/>
    <lineage>
        <taxon>Bacteria</taxon>
        <taxon>Bacillati</taxon>
        <taxon>Bacillota</taxon>
        <taxon>Clostridia</taxon>
        <taxon>Lachnospirales</taxon>
        <taxon>Lachnospiraceae</taxon>
        <taxon>Brotonthovivens</taxon>
    </lineage>
</organism>
<comment type="caution">
    <text evidence="5">The sequence shown here is derived from an EMBL/GenBank/DDBJ whole genome shotgun (WGS) entry which is preliminary data.</text>
</comment>
<evidence type="ECO:0000256" key="3">
    <source>
        <dbReference type="SAM" id="SignalP"/>
    </source>
</evidence>
<protein>
    <submittedName>
        <fullName evidence="5">DUF4366 domain-containing protein</fullName>
    </submittedName>
</protein>
<evidence type="ECO:0000256" key="2">
    <source>
        <dbReference type="SAM" id="Phobius"/>
    </source>
</evidence>
<name>A0ABT2TIA1_9FIRM</name>
<proteinExistence type="predicted"/>
<feature type="region of interest" description="Disordered" evidence="1">
    <location>
        <begin position="36"/>
        <end position="78"/>
    </location>
</feature>
<keyword evidence="2" id="KW-1133">Transmembrane helix</keyword>
<feature type="region of interest" description="Disordered" evidence="1">
    <location>
        <begin position="206"/>
        <end position="244"/>
    </location>
</feature>
<keyword evidence="2" id="KW-0812">Transmembrane</keyword>
<dbReference type="RefSeq" id="WP_158424713.1">
    <property type="nucleotide sequence ID" value="NZ_JAOQJQ010000002.1"/>
</dbReference>
<keyword evidence="6" id="KW-1185">Reference proteome</keyword>
<dbReference type="Proteomes" id="UP001652442">
    <property type="component" value="Unassembled WGS sequence"/>
</dbReference>
<dbReference type="Pfam" id="PF14283">
    <property type="entry name" value="CD1107-like"/>
    <property type="match status" value="1"/>
</dbReference>
<gene>
    <name evidence="5" type="ORF">OCV88_06255</name>
</gene>
<feature type="transmembrane region" description="Helical" evidence="2">
    <location>
        <begin position="181"/>
        <end position="200"/>
    </location>
</feature>
<evidence type="ECO:0000313" key="5">
    <source>
        <dbReference type="EMBL" id="MCU6761944.1"/>
    </source>
</evidence>
<feature type="compositionally biased region" description="Low complexity" evidence="1">
    <location>
        <begin position="158"/>
        <end position="169"/>
    </location>
</feature>
<dbReference type="InterPro" id="IPR025376">
    <property type="entry name" value="CD1107-like_dom"/>
</dbReference>
<feature type="region of interest" description="Disordered" evidence="1">
    <location>
        <begin position="154"/>
        <end position="177"/>
    </location>
</feature>
<feature type="signal peptide" evidence="3">
    <location>
        <begin position="1"/>
        <end position="27"/>
    </location>
</feature>
<reference evidence="5 6" key="1">
    <citation type="journal article" date="2021" name="ISME Commun">
        <title>Automated analysis of genomic sequences facilitates high-throughput and comprehensive description of bacteria.</title>
        <authorList>
            <person name="Hitch T.C.A."/>
        </authorList>
    </citation>
    <scope>NUCLEOTIDE SEQUENCE [LARGE SCALE GENOMIC DNA]</scope>
    <source>
        <strain evidence="5 6">Sanger_109</strain>
    </source>
</reference>
<feature type="compositionally biased region" description="Low complexity" evidence="1">
    <location>
        <begin position="36"/>
        <end position="49"/>
    </location>
</feature>
<evidence type="ECO:0000259" key="4">
    <source>
        <dbReference type="Pfam" id="PF14283"/>
    </source>
</evidence>
<feature type="compositionally biased region" description="Acidic residues" evidence="1">
    <location>
        <begin position="228"/>
        <end position="244"/>
    </location>
</feature>
<accession>A0ABT2TIA1</accession>
<keyword evidence="3" id="KW-0732">Signal</keyword>
<feature type="chain" id="PRO_5046349842" evidence="3">
    <location>
        <begin position="28"/>
        <end position="244"/>
    </location>
</feature>
<evidence type="ECO:0000256" key="1">
    <source>
        <dbReference type="SAM" id="MobiDB-lite"/>
    </source>
</evidence>
<feature type="domain" description="Mobile element protein CD1107-like" evidence="4">
    <location>
        <begin position="77"/>
        <end position="208"/>
    </location>
</feature>
<evidence type="ECO:0000313" key="6">
    <source>
        <dbReference type="Proteomes" id="UP001652442"/>
    </source>
</evidence>
<dbReference type="EMBL" id="JAOQJQ010000002">
    <property type="protein sequence ID" value="MCU6761944.1"/>
    <property type="molecule type" value="Genomic_DNA"/>
</dbReference>